<evidence type="ECO:0000259" key="3">
    <source>
        <dbReference type="Pfam" id="PF17775"/>
    </source>
</evidence>
<sequence>MGKLCSSSTAGSFAVNIRPLPEASFCPCQSGKPYAKCCGPYHRGAAAPTAEALMRSRYSAFALGLEDYVLSTWEPRYRPEGAEIDPEIQWRRLVILDTEDFGDTATVEFRAHWRNKMERGIMHERSSFVREDGRWFYTIGVQL</sequence>
<reference evidence="5" key="1">
    <citation type="submission" date="2018-05" db="EMBL/GenBank/DDBJ databases">
        <authorList>
            <person name="Li Y."/>
        </authorList>
    </citation>
    <scope>NUCLEOTIDE SEQUENCE [LARGE SCALE GENOMIC DNA]</scope>
    <source>
        <strain evidence="5">sk1b4</strain>
    </source>
</reference>
<gene>
    <name evidence="4" type="ORF">DD236_07155</name>
</gene>
<dbReference type="Pfam" id="PF02810">
    <property type="entry name" value="SEC-C"/>
    <property type="match status" value="1"/>
</dbReference>
<dbReference type="PANTHER" id="PTHR33747:SF1">
    <property type="entry name" value="ADENYLATE CYCLASE-ASSOCIATED CAP C-TERMINAL DOMAIN-CONTAINING PROTEIN"/>
    <property type="match status" value="1"/>
</dbReference>
<evidence type="ECO:0000256" key="2">
    <source>
        <dbReference type="HAMAP-Rule" id="MF_00612"/>
    </source>
</evidence>
<dbReference type="HAMAP" id="MF_00612">
    <property type="entry name" value="UPF0225"/>
    <property type="match status" value="1"/>
</dbReference>
<dbReference type="InterPro" id="IPR048469">
    <property type="entry name" value="YchJ-like_M"/>
</dbReference>
<evidence type="ECO:0000256" key="1">
    <source>
        <dbReference type="ARBA" id="ARBA00010839"/>
    </source>
</evidence>
<dbReference type="InterPro" id="IPR032710">
    <property type="entry name" value="NTF2-like_dom_sf"/>
</dbReference>
<comment type="similarity">
    <text evidence="1 2">Belongs to the UPF0225 family.</text>
</comment>
<dbReference type="InterPro" id="IPR023006">
    <property type="entry name" value="YchJ-like"/>
</dbReference>
<dbReference type="OrthoDB" id="21421at2"/>
<name>A0A2V1K8Y1_9ACTO</name>
<evidence type="ECO:0000313" key="4">
    <source>
        <dbReference type="EMBL" id="PWF25884.1"/>
    </source>
</evidence>
<organism evidence="4 5">
    <name type="scientific">Ancrocorticia populi</name>
    <dbReference type="NCBI Taxonomy" id="2175228"/>
    <lineage>
        <taxon>Bacteria</taxon>
        <taxon>Bacillati</taxon>
        <taxon>Actinomycetota</taxon>
        <taxon>Actinomycetes</taxon>
        <taxon>Actinomycetales</taxon>
        <taxon>Actinomycetaceae</taxon>
        <taxon>Ancrocorticia</taxon>
    </lineage>
</organism>
<dbReference type="Proteomes" id="UP000245283">
    <property type="component" value="Unassembled WGS sequence"/>
</dbReference>
<proteinExistence type="inferred from homology"/>
<dbReference type="PANTHER" id="PTHR33747">
    <property type="entry name" value="UPF0225 PROTEIN SCO1677"/>
    <property type="match status" value="1"/>
</dbReference>
<dbReference type="AlphaFoldDB" id="A0A2V1K8Y1"/>
<protein>
    <recommendedName>
        <fullName evidence="2">UPF0225 protein DD236_07155</fullName>
    </recommendedName>
</protein>
<dbReference type="Pfam" id="PF17775">
    <property type="entry name" value="YchJ_M-like"/>
    <property type="match status" value="1"/>
</dbReference>
<dbReference type="Gene3D" id="3.10.450.50">
    <property type="match status" value="1"/>
</dbReference>
<keyword evidence="5" id="KW-1185">Reference proteome</keyword>
<dbReference type="EMBL" id="QETB01000004">
    <property type="protein sequence ID" value="PWF25884.1"/>
    <property type="molecule type" value="Genomic_DNA"/>
</dbReference>
<dbReference type="SUPFAM" id="SSF54427">
    <property type="entry name" value="NTF2-like"/>
    <property type="match status" value="1"/>
</dbReference>
<comment type="caution">
    <text evidence="4">The sequence shown here is derived from an EMBL/GenBank/DDBJ whole genome shotgun (WGS) entry which is preliminary data.</text>
</comment>
<evidence type="ECO:0000313" key="5">
    <source>
        <dbReference type="Proteomes" id="UP000245283"/>
    </source>
</evidence>
<dbReference type="RefSeq" id="WP_109093713.1">
    <property type="nucleotide sequence ID" value="NZ_JBQDCU010000040.1"/>
</dbReference>
<dbReference type="InterPro" id="IPR004027">
    <property type="entry name" value="SEC_C_motif"/>
</dbReference>
<feature type="domain" description="YchJ-like middle NTF2-like" evidence="3">
    <location>
        <begin position="49"/>
        <end position="139"/>
    </location>
</feature>
<accession>A0A2V1K8Y1</accession>